<evidence type="ECO:0000313" key="3">
    <source>
        <dbReference type="EMBL" id="PQP18514.1"/>
    </source>
</evidence>
<dbReference type="SUPFAM" id="SSF50346">
    <property type="entry name" value="PRC-barrel domain"/>
    <property type="match status" value="1"/>
</dbReference>
<dbReference type="AlphaFoldDB" id="A0A2S8IUQ7"/>
<protein>
    <submittedName>
        <fullName evidence="3">PRC-barrel domain containing protein</fullName>
    </submittedName>
</protein>
<feature type="compositionally biased region" description="Basic and acidic residues" evidence="1">
    <location>
        <begin position="1"/>
        <end position="12"/>
    </location>
</feature>
<evidence type="ECO:0000256" key="1">
    <source>
        <dbReference type="SAM" id="MobiDB-lite"/>
    </source>
</evidence>
<dbReference type="InterPro" id="IPR027275">
    <property type="entry name" value="PRC-brl_dom"/>
</dbReference>
<name>A0A2S8IUQ7_BURCE</name>
<organism evidence="3 4">
    <name type="scientific">Burkholderia cepacia</name>
    <name type="common">Pseudomonas cepacia</name>
    <dbReference type="NCBI Taxonomy" id="292"/>
    <lineage>
        <taxon>Bacteria</taxon>
        <taxon>Pseudomonadati</taxon>
        <taxon>Pseudomonadota</taxon>
        <taxon>Betaproteobacteria</taxon>
        <taxon>Burkholderiales</taxon>
        <taxon>Burkholderiaceae</taxon>
        <taxon>Burkholderia</taxon>
        <taxon>Burkholderia cepacia complex</taxon>
    </lineage>
</organism>
<dbReference type="Gene3D" id="2.30.30.240">
    <property type="entry name" value="PRC-barrel domain"/>
    <property type="match status" value="1"/>
</dbReference>
<dbReference type="PANTHER" id="PTHR36505:SF1">
    <property type="entry name" value="BLR1072 PROTEIN"/>
    <property type="match status" value="1"/>
</dbReference>
<gene>
    <name evidence="3" type="ORF">C5615_13200</name>
</gene>
<sequence>MTTLHPPDRPVDDGNGGKLVERDSGDEPGPMVRTADVLKGSKIVASDGEDVGSVFDIVLDLHHGRIAYAVASSGGTGEMLCAIPWSAMKYDIGDKSFHLDVTAAHVKGTPGFDDEHWPVMTQSRWGMSLHQYYNRTPYWVAG</sequence>
<proteinExistence type="predicted"/>
<evidence type="ECO:0000313" key="4">
    <source>
        <dbReference type="Proteomes" id="UP000238206"/>
    </source>
</evidence>
<dbReference type="InterPro" id="IPR011033">
    <property type="entry name" value="PRC_barrel-like_sf"/>
</dbReference>
<reference evidence="3 4" key="1">
    <citation type="submission" date="2018-02" db="EMBL/GenBank/DDBJ databases">
        <title>Draft genome sequencing of Burkholderia cepacia Y14-15.</title>
        <authorList>
            <person name="Zheng B.-X."/>
        </authorList>
    </citation>
    <scope>NUCLEOTIDE SEQUENCE [LARGE SCALE GENOMIC DNA]</scope>
    <source>
        <strain evidence="3 4">Y14-15</strain>
    </source>
</reference>
<dbReference type="PANTHER" id="PTHR36505">
    <property type="entry name" value="BLR1072 PROTEIN"/>
    <property type="match status" value="1"/>
</dbReference>
<dbReference type="EMBL" id="PUIQ01000014">
    <property type="protein sequence ID" value="PQP18514.1"/>
    <property type="molecule type" value="Genomic_DNA"/>
</dbReference>
<evidence type="ECO:0000259" key="2">
    <source>
        <dbReference type="Pfam" id="PF05239"/>
    </source>
</evidence>
<feature type="region of interest" description="Disordered" evidence="1">
    <location>
        <begin position="1"/>
        <end position="31"/>
    </location>
</feature>
<feature type="domain" description="PRC-barrel" evidence="2">
    <location>
        <begin position="38"/>
        <end position="105"/>
    </location>
</feature>
<accession>A0A2S8IUQ7</accession>
<dbReference type="Pfam" id="PF05239">
    <property type="entry name" value="PRC"/>
    <property type="match status" value="1"/>
</dbReference>
<dbReference type="RefSeq" id="WP_034182584.1">
    <property type="nucleotide sequence ID" value="NZ_JAUJQZ010000015.1"/>
</dbReference>
<dbReference type="Proteomes" id="UP000238206">
    <property type="component" value="Unassembled WGS sequence"/>
</dbReference>
<comment type="caution">
    <text evidence="3">The sequence shown here is derived from an EMBL/GenBank/DDBJ whole genome shotgun (WGS) entry which is preliminary data.</text>
</comment>